<dbReference type="Pfam" id="PF04773">
    <property type="entry name" value="FecR"/>
    <property type="match status" value="1"/>
</dbReference>
<evidence type="ECO:0000256" key="1">
    <source>
        <dbReference type="SAM" id="MobiDB-lite"/>
    </source>
</evidence>
<dbReference type="Gene3D" id="2.60.120.1440">
    <property type="match status" value="1"/>
</dbReference>
<sequence length="363" mass="37838">MKERSTPCLRSVDFQAYLDGELSPTVRADLERHLGTCSQCAATLAAMRRIDGLVADACRPGPEDRPSPARIDRVMSRILGTPAGVPVTPVSTSGSPTFWETLTGWLQGWPAMAGLGAAVLLIAVLWVGRGPSALPSRSGSSVPAPDIALAPPEQGFRFVVKPTSGSPSTSREGLLEEGQPFLAGEAGILRSGKRYEVKDGAILLAGTFSGPGPGRTAAIGTAPAQAPAGSLDRFDLDIALTGPARFIPGPEGLRLETGAMVCTFRGAHPVFTVTTPYGKIEALGTRFRVEIRPGEAIVQLEEGRLRLSTARDSAMVTGRQRARLHSSGGIETGELGSAPLPPRTDPGPGSAGDSSADSLHQSY</sequence>
<feature type="region of interest" description="Disordered" evidence="1">
    <location>
        <begin position="311"/>
        <end position="363"/>
    </location>
</feature>
<reference evidence="5 6" key="1">
    <citation type="submission" date="2018-05" db="EMBL/GenBank/DDBJ databases">
        <title>A metagenomic window into the 2 km-deep terrestrial subsurface aquifer revealed taxonomically and functionally diverse microbial community comprising novel uncultured bacterial lineages.</title>
        <authorList>
            <person name="Kadnikov V.V."/>
            <person name="Mardanov A.V."/>
            <person name="Beletsky A.V."/>
            <person name="Banks D."/>
            <person name="Pimenov N.V."/>
            <person name="Frank Y.A."/>
            <person name="Karnachuk O.V."/>
            <person name="Ravin N.V."/>
        </authorList>
    </citation>
    <scope>NUCLEOTIDE SEQUENCE [LARGE SCALE GENOMIC DNA]</scope>
    <source>
        <strain evidence="5">BY5</strain>
    </source>
</reference>
<keyword evidence="2" id="KW-1133">Transmembrane helix</keyword>
<dbReference type="Pfam" id="PF13490">
    <property type="entry name" value="zf-HC2"/>
    <property type="match status" value="1"/>
</dbReference>
<evidence type="ECO:0000313" key="5">
    <source>
        <dbReference type="EMBL" id="RCK77802.1"/>
    </source>
</evidence>
<feature type="compositionally biased region" description="Low complexity" evidence="1">
    <location>
        <begin position="346"/>
        <end position="363"/>
    </location>
</feature>
<name>A0A367ZK81_9BACT</name>
<accession>A0A367ZK81</accession>
<evidence type="ECO:0000256" key="2">
    <source>
        <dbReference type="SAM" id="Phobius"/>
    </source>
</evidence>
<evidence type="ECO:0000313" key="6">
    <source>
        <dbReference type="Proteomes" id="UP000252355"/>
    </source>
</evidence>
<feature type="domain" description="Putative zinc-finger" evidence="4">
    <location>
        <begin position="15"/>
        <end position="41"/>
    </location>
</feature>
<dbReference type="AlphaFoldDB" id="A0A367ZK81"/>
<feature type="transmembrane region" description="Helical" evidence="2">
    <location>
        <begin position="108"/>
        <end position="128"/>
    </location>
</feature>
<keyword evidence="2" id="KW-0812">Transmembrane</keyword>
<evidence type="ECO:0000259" key="4">
    <source>
        <dbReference type="Pfam" id="PF13490"/>
    </source>
</evidence>
<dbReference type="GO" id="GO:0016989">
    <property type="term" value="F:sigma factor antagonist activity"/>
    <property type="evidence" value="ECO:0007669"/>
    <property type="project" value="TreeGrafter"/>
</dbReference>
<dbReference type="PANTHER" id="PTHR30273:SF2">
    <property type="entry name" value="PROTEIN FECR"/>
    <property type="match status" value="1"/>
</dbReference>
<dbReference type="InterPro" id="IPR027383">
    <property type="entry name" value="Znf_put"/>
</dbReference>
<comment type="caution">
    <text evidence="5">The sequence shown here is derived from an EMBL/GenBank/DDBJ whole genome shotgun (WGS) entry which is preliminary data.</text>
</comment>
<dbReference type="EMBL" id="QOQW01000033">
    <property type="protein sequence ID" value="RCK77802.1"/>
    <property type="molecule type" value="Genomic_DNA"/>
</dbReference>
<dbReference type="PANTHER" id="PTHR30273">
    <property type="entry name" value="PERIPLASMIC SIGNAL SENSOR AND SIGMA FACTOR ACTIVATOR FECR-RELATED"/>
    <property type="match status" value="1"/>
</dbReference>
<dbReference type="Proteomes" id="UP000252355">
    <property type="component" value="Unassembled WGS sequence"/>
</dbReference>
<evidence type="ECO:0008006" key="7">
    <source>
        <dbReference type="Google" id="ProtNLM"/>
    </source>
</evidence>
<feature type="domain" description="FecR protein" evidence="3">
    <location>
        <begin position="252"/>
        <end position="305"/>
    </location>
</feature>
<protein>
    <recommendedName>
        <fullName evidence="7">Zinc-finger domain-containing protein</fullName>
    </recommendedName>
</protein>
<dbReference type="Gene3D" id="1.10.10.1320">
    <property type="entry name" value="Anti-sigma factor, zinc-finger domain"/>
    <property type="match status" value="1"/>
</dbReference>
<dbReference type="InterPro" id="IPR012373">
    <property type="entry name" value="Ferrdict_sens_TM"/>
</dbReference>
<organism evidence="5 6">
    <name type="scientific">Candidatus Ozemobacter sibiricus</name>
    <dbReference type="NCBI Taxonomy" id="2268124"/>
    <lineage>
        <taxon>Bacteria</taxon>
        <taxon>Candidatus Ozemobacteria</taxon>
        <taxon>Candidatus Ozemobacterales</taxon>
        <taxon>Candidatus Ozemobacteraceae</taxon>
        <taxon>Candidatus Ozemobacter</taxon>
    </lineage>
</organism>
<keyword evidence="2" id="KW-0472">Membrane</keyword>
<dbReference type="InterPro" id="IPR041916">
    <property type="entry name" value="Anti_sigma_zinc_sf"/>
</dbReference>
<proteinExistence type="predicted"/>
<evidence type="ECO:0000259" key="3">
    <source>
        <dbReference type="Pfam" id="PF04773"/>
    </source>
</evidence>
<dbReference type="InterPro" id="IPR006860">
    <property type="entry name" value="FecR"/>
</dbReference>
<gene>
    <name evidence="5" type="ORF">OZSIB_2860</name>
</gene>